<evidence type="ECO:0000313" key="3">
    <source>
        <dbReference type="EMBL" id="NJQ00417.1"/>
    </source>
</evidence>
<reference evidence="3 4" key="1">
    <citation type="submission" date="2020-03" db="EMBL/GenBank/DDBJ databases">
        <title>WGS of actinomycetes isolated from Thailand.</title>
        <authorList>
            <person name="Thawai C."/>
        </authorList>
    </citation>
    <scope>NUCLEOTIDE SEQUENCE [LARGE SCALE GENOMIC DNA]</scope>
    <source>
        <strain evidence="3 4">PLAI 1-29</strain>
    </source>
</reference>
<dbReference type="SUPFAM" id="SSF56436">
    <property type="entry name" value="C-type lectin-like"/>
    <property type="match status" value="1"/>
</dbReference>
<evidence type="ECO:0000256" key="1">
    <source>
        <dbReference type="SAM" id="MobiDB-lite"/>
    </source>
</evidence>
<accession>A0ABX1BY42</accession>
<proteinExistence type="predicted"/>
<dbReference type="InterPro" id="IPR005532">
    <property type="entry name" value="SUMF_dom"/>
</dbReference>
<evidence type="ECO:0000259" key="2">
    <source>
        <dbReference type="Pfam" id="PF03781"/>
    </source>
</evidence>
<dbReference type="RefSeq" id="WP_168101008.1">
    <property type="nucleotide sequence ID" value="NZ_JAATEN010000004.1"/>
</dbReference>
<name>A0ABX1BY42_9ACTN</name>
<dbReference type="Proteomes" id="UP000695264">
    <property type="component" value="Unassembled WGS sequence"/>
</dbReference>
<dbReference type="EMBL" id="JAATEN010000004">
    <property type="protein sequence ID" value="NJQ00417.1"/>
    <property type="molecule type" value="Genomic_DNA"/>
</dbReference>
<protein>
    <submittedName>
        <fullName evidence="3">Formylglycine-generating enzyme family protein</fullName>
    </submittedName>
</protein>
<dbReference type="Pfam" id="PF03781">
    <property type="entry name" value="FGE-sulfatase"/>
    <property type="match status" value="1"/>
</dbReference>
<dbReference type="PANTHER" id="PTHR23150">
    <property type="entry name" value="SULFATASE MODIFYING FACTOR 1, 2"/>
    <property type="match status" value="1"/>
</dbReference>
<dbReference type="PANTHER" id="PTHR23150:SF19">
    <property type="entry name" value="FORMYLGLYCINE-GENERATING ENZYME"/>
    <property type="match status" value="1"/>
</dbReference>
<keyword evidence="4" id="KW-1185">Reference proteome</keyword>
<feature type="region of interest" description="Disordered" evidence="1">
    <location>
        <begin position="1"/>
        <end position="51"/>
    </location>
</feature>
<sequence>MTPTTPPPRRPPRPDRTARPAPAPSAHGSLPAFAGIPPGTLPGSPPAAAPARTEGFRLATTPTTVGQYWYYLLDQGLHRAPAPRLHAFPAGGGTGLRTEPSGAVVPDADLSGLPVTGVTWYGARAYCAWLGRRTDAVCRLPSAAEWHYAAAGPENRRWALGDTFDRALYAPPRTSPRPTAGVPPNPYGLRGMTGDVFEWCADPRPGDPCGPGGSRALKGGAYTVRNPESFENATVFTADALSCLPYIGFRVLAVTPPAPRPAPP</sequence>
<feature type="compositionally biased region" description="Pro residues" evidence="1">
    <location>
        <begin position="39"/>
        <end position="48"/>
    </location>
</feature>
<feature type="domain" description="Sulfatase-modifying factor enzyme-like" evidence="2">
    <location>
        <begin position="50"/>
        <end position="252"/>
    </location>
</feature>
<dbReference type="InterPro" id="IPR051043">
    <property type="entry name" value="Sulfatase_Mod_Factor_Kinase"/>
</dbReference>
<dbReference type="InterPro" id="IPR042095">
    <property type="entry name" value="SUMF_sf"/>
</dbReference>
<evidence type="ECO:0000313" key="4">
    <source>
        <dbReference type="Proteomes" id="UP000695264"/>
    </source>
</evidence>
<dbReference type="Gene3D" id="3.90.1580.10">
    <property type="entry name" value="paralog of FGE (formylglycine-generating enzyme)"/>
    <property type="match status" value="1"/>
</dbReference>
<gene>
    <name evidence="3" type="ORF">HCK00_07660</name>
</gene>
<dbReference type="InterPro" id="IPR016187">
    <property type="entry name" value="CTDL_fold"/>
</dbReference>
<comment type="caution">
    <text evidence="3">The sequence shown here is derived from an EMBL/GenBank/DDBJ whole genome shotgun (WGS) entry which is preliminary data.</text>
</comment>
<organism evidence="3 4">
    <name type="scientific">Streptomyces zingiberis</name>
    <dbReference type="NCBI Taxonomy" id="2053010"/>
    <lineage>
        <taxon>Bacteria</taxon>
        <taxon>Bacillati</taxon>
        <taxon>Actinomycetota</taxon>
        <taxon>Actinomycetes</taxon>
        <taxon>Kitasatosporales</taxon>
        <taxon>Streptomycetaceae</taxon>
        <taxon>Streptomyces</taxon>
    </lineage>
</organism>